<evidence type="ECO:0000256" key="1">
    <source>
        <dbReference type="ARBA" id="ARBA00022801"/>
    </source>
</evidence>
<dbReference type="PANTHER" id="PTHR43794">
    <property type="entry name" value="AMINOHYDROLASE SSNA-RELATED"/>
    <property type="match status" value="1"/>
</dbReference>
<sequence>MRIFTSDYIFPVVSDPVRDGYVMTDDEGYVLKTGAARDLNPSALSVAEYYPGAIVPGFVNAHCHIELSYLKGAFTKGSGMAGFIDQINALRDSVDKDGRIDALETEMRNLYRQGVSAMADISNCDESFDCKSRSPMYTRTFVELFGTDPSEADMIVEGALELCAKAKEMEIDAAPTPHSCYTMSPELLRAASAAGLKSGYLSYHSQESGQEEELIMSGTGALAENYKGRGLPTPPVTGGTALEYFIDNLRKVMRSPIRGHILLVHNVVINKRSIDYAKQWLKSPYFAICPLSNLFIHNQLPPLNLMREEGLKITIGTDSLSSNDQLSIVAEMKCIQDNFPDIPFAEILRWATVNGAEFLDKDDDLGTFEAGKKPGIVNIEGFDAASMRLTEAASSVRIL</sequence>
<protein>
    <submittedName>
        <fullName evidence="3">Amidohydrolase family protein</fullName>
    </submittedName>
</protein>
<organism evidence="3 4">
    <name type="scientific">Candidatus Merdivivens pullistercoris</name>
    <dbReference type="NCBI Taxonomy" id="2840873"/>
    <lineage>
        <taxon>Bacteria</taxon>
        <taxon>Pseudomonadati</taxon>
        <taxon>Bacteroidota</taxon>
        <taxon>Bacteroidia</taxon>
        <taxon>Bacteroidales</taxon>
        <taxon>Muribaculaceae</taxon>
        <taxon>Muribaculaceae incertae sedis</taxon>
        <taxon>Candidatus Merdivivens</taxon>
    </lineage>
</organism>
<dbReference type="InterPro" id="IPR032466">
    <property type="entry name" value="Metal_Hydrolase"/>
</dbReference>
<evidence type="ECO:0000259" key="2">
    <source>
        <dbReference type="Pfam" id="PF01979"/>
    </source>
</evidence>
<dbReference type="InterPro" id="IPR011059">
    <property type="entry name" value="Metal-dep_hydrolase_composite"/>
</dbReference>
<dbReference type="InterPro" id="IPR006680">
    <property type="entry name" value="Amidohydro-rel"/>
</dbReference>
<evidence type="ECO:0000313" key="3">
    <source>
        <dbReference type="EMBL" id="MBO8465238.1"/>
    </source>
</evidence>
<keyword evidence="1" id="KW-0378">Hydrolase</keyword>
<evidence type="ECO:0000313" key="4">
    <source>
        <dbReference type="Proteomes" id="UP000823597"/>
    </source>
</evidence>
<dbReference type="PANTHER" id="PTHR43794:SF11">
    <property type="entry name" value="AMIDOHYDROLASE-RELATED DOMAIN-CONTAINING PROTEIN"/>
    <property type="match status" value="1"/>
</dbReference>
<dbReference type="GO" id="GO:0016810">
    <property type="term" value="F:hydrolase activity, acting on carbon-nitrogen (but not peptide) bonds"/>
    <property type="evidence" value="ECO:0007669"/>
    <property type="project" value="InterPro"/>
</dbReference>
<reference evidence="3" key="2">
    <citation type="journal article" date="2021" name="PeerJ">
        <title>Extensive microbial diversity within the chicken gut microbiome revealed by metagenomics and culture.</title>
        <authorList>
            <person name="Gilroy R."/>
            <person name="Ravi A."/>
            <person name="Getino M."/>
            <person name="Pursley I."/>
            <person name="Horton D.L."/>
            <person name="Alikhan N.F."/>
            <person name="Baker D."/>
            <person name="Gharbi K."/>
            <person name="Hall N."/>
            <person name="Watson M."/>
            <person name="Adriaenssens E.M."/>
            <person name="Foster-Nyarko E."/>
            <person name="Jarju S."/>
            <person name="Secka A."/>
            <person name="Antonio M."/>
            <person name="Oren A."/>
            <person name="Chaudhuri R.R."/>
            <person name="La Ragione R."/>
            <person name="Hildebrand F."/>
            <person name="Pallen M.J."/>
        </authorList>
    </citation>
    <scope>NUCLEOTIDE SEQUENCE</scope>
    <source>
        <strain evidence="3">10037</strain>
    </source>
</reference>
<dbReference type="EMBL" id="JADIME010000044">
    <property type="protein sequence ID" value="MBO8465238.1"/>
    <property type="molecule type" value="Genomic_DNA"/>
</dbReference>
<gene>
    <name evidence="3" type="ORF">IAB93_04475</name>
</gene>
<dbReference type="Gene3D" id="3.20.20.140">
    <property type="entry name" value="Metal-dependent hydrolases"/>
    <property type="match status" value="1"/>
</dbReference>
<dbReference type="SUPFAM" id="SSF51338">
    <property type="entry name" value="Composite domain of metallo-dependent hydrolases"/>
    <property type="match status" value="1"/>
</dbReference>
<comment type="caution">
    <text evidence="3">The sequence shown here is derived from an EMBL/GenBank/DDBJ whole genome shotgun (WGS) entry which is preliminary data.</text>
</comment>
<dbReference type="InterPro" id="IPR050287">
    <property type="entry name" value="MTA/SAH_deaminase"/>
</dbReference>
<dbReference type="Pfam" id="PF01979">
    <property type="entry name" value="Amidohydro_1"/>
    <property type="match status" value="1"/>
</dbReference>
<dbReference type="Proteomes" id="UP000823597">
    <property type="component" value="Unassembled WGS sequence"/>
</dbReference>
<name>A0A9D9I502_9BACT</name>
<dbReference type="SUPFAM" id="SSF51556">
    <property type="entry name" value="Metallo-dependent hydrolases"/>
    <property type="match status" value="1"/>
</dbReference>
<dbReference type="AlphaFoldDB" id="A0A9D9I502"/>
<reference evidence="3" key="1">
    <citation type="submission" date="2020-10" db="EMBL/GenBank/DDBJ databases">
        <authorList>
            <person name="Gilroy R."/>
        </authorList>
    </citation>
    <scope>NUCLEOTIDE SEQUENCE</scope>
    <source>
        <strain evidence="3">10037</strain>
    </source>
</reference>
<proteinExistence type="predicted"/>
<feature type="domain" description="Amidohydrolase-related" evidence="2">
    <location>
        <begin position="54"/>
        <end position="380"/>
    </location>
</feature>
<dbReference type="Gene3D" id="2.30.40.10">
    <property type="entry name" value="Urease, subunit C, domain 1"/>
    <property type="match status" value="1"/>
</dbReference>
<accession>A0A9D9I502</accession>